<organism evidence="7 8">
    <name type="scientific">Mycolicibacterium fluoranthenivorans</name>
    <dbReference type="NCBI Taxonomy" id="258505"/>
    <lineage>
        <taxon>Bacteria</taxon>
        <taxon>Bacillati</taxon>
        <taxon>Actinomycetota</taxon>
        <taxon>Actinomycetes</taxon>
        <taxon>Mycobacteriales</taxon>
        <taxon>Mycobacteriaceae</taxon>
        <taxon>Mycolicibacterium</taxon>
    </lineage>
</organism>
<dbReference type="InterPro" id="IPR051169">
    <property type="entry name" value="NADH-Q_oxidoreductase"/>
</dbReference>
<evidence type="ECO:0000256" key="1">
    <source>
        <dbReference type="ARBA" id="ARBA00001974"/>
    </source>
</evidence>
<keyword evidence="3" id="KW-0285">Flavoprotein</keyword>
<dbReference type="Proteomes" id="UP000199707">
    <property type="component" value="Unassembled WGS sequence"/>
</dbReference>
<dbReference type="GO" id="GO:0003955">
    <property type="term" value="F:NAD(P)H dehydrogenase (quinone) activity"/>
    <property type="evidence" value="ECO:0007669"/>
    <property type="project" value="TreeGrafter"/>
</dbReference>
<evidence type="ECO:0000256" key="5">
    <source>
        <dbReference type="ARBA" id="ARBA00023002"/>
    </source>
</evidence>
<gene>
    <name evidence="7" type="ORF">SAMN02799620_04841</name>
</gene>
<evidence type="ECO:0000256" key="2">
    <source>
        <dbReference type="ARBA" id="ARBA00005272"/>
    </source>
</evidence>
<comment type="similarity">
    <text evidence="2">Belongs to the NADH dehydrogenase family.</text>
</comment>
<dbReference type="Gene3D" id="3.50.50.100">
    <property type="match status" value="1"/>
</dbReference>
<dbReference type="EMBL" id="FMUB01000011">
    <property type="protein sequence ID" value="SCX29624.1"/>
    <property type="molecule type" value="Genomic_DNA"/>
</dbReference>
<dbReference type="Pfam" id="PF07992">
    <property type="entry name" value="Pyr_redox_2"/>
    <property type="match status" value="1"/>
</dbReference>
<comment type="cofactor">
    <cofactor evidence="1">
        <name>FAD</name>
        <dbReference type="ChEBI" id="CHEBI:57692"/>
    </cofactor>
</comment>
<evidence type="ECO:0000259" key="6">
    <source>
        <dbReference type="Pfam" id="PF07992"/>
    </source>
</evidence>
<evidence type="ECO:0000313" key="8">
    <source>
        <dbReference type="Proteomes" id="UP000199707"/>
    </source>
</evidence>
<dbReference type="GO" id="GO:0019646">
    <property type="term" value="P:aerobic electron transport chain"/>
    <property type="evidence" value="ECO:0007669"/>
    <property type="project" value="TreeGrafter"/>
</dbReference>
<evidence type="ECO:0000313" key="7">
    <source>
        <dbReference type="EMBL" id="SCX29624.1"/>
    </source>
</evidence>
<dbReference type="STRING" id="1502745.SAMN02799620_04841"/>
<dbReference type="PANTHER" id="PTHR42913:SF3">
    <property type="entry name" value="64 KDA MITOCHONDRIAL NADH DEHYDROGENASE (EUROFUNG)"/>
    <property type="match status" value="1"/>
</dbReference>
<dbReference type="PRINTS" id="PR00368">
    <property type="entry name" value="FADPNR"/>
</dbReference>
<name>A0A1G4WU38_9MYCO</name>
<dbReference type="InterPro" id="IPR036188">
    <property type="entry name" value="FAD/NAD-bd_sf"/>
</dbReference>
<dbReference type="InterPro" id="IPR023753">
    <property type="entry name" value="FAD/NAD-binding_dom"/>
</dbReference>
<evidence type="ECO:0000256" key="4">
    <source>
        <dbReference type="ARBA" id="ARBA00022827"/>
    </source>
</evidence>
<reference evidence="8" key="1">
    <citation type="submission" date="2016-10" db="EMBL/GenBank/DDBJ databases">
        <authorList>
            <person name="Varghese N."/>
            <person name="Submissions S."/>
        </authorList>
    </citation>
    <scope>NUCLEOTIDE SEQUENCE [LARGE SCALE GENOMIC DNA]</scope>
    <source>
        <strain evidence="8">UNC267MFSha1.1M11</strain>
    </source>
</reference>
<evidence type="ECO:0000256" key="3">
    <source>
        <dbReference type="ARBA" id="ARBA00022630"/>
    </source>
</evidence>
<proteinExistence type="inferred from homology"/>
<sequence>MTENNATQKVIVLGGGYAGVLAANHLLQQQAAQVTLVNARPEFVERIRLHQLVAGTHDATADYDELLSDKVTLVVDKAERIDTAARRVELASGNTLDYDYLIYAVGSTSAGAPEFAYALSEFEDAQRLRARLQDVPMSAPIVVVGGGLTGIEAASEFAEAGRTTTLVAGPSLGPSLGAQARRSAAKQLAKLGVTVIVGPTVAAVHADHVELSDGRLLRSATTVWTVGFGVPTLAADSGLRTDDLGRLLTDETLVSIDDDRVVGAGDAVAPSGSPLRMSCQAAMPLAAQAARTVLARIDGDAPQAINQAFAGQCVSIGRSYGTIQISRPDDSPRRAYVGGRIAASIKEMVCKGTLWQLRREAAKPGSYFLIKGGKRAERLAALLENDPV</sequence>
<protein>
    <submittedName>
        <fullName evidence="7">Pyridine nucleotide-disulphide oxidoreductase</fullName>
    </submittedName>
</protein>
<keyword evidence="4" id="KW-0274">FAD</keyword>
<dbReference type="PANTHER" id="PTHR42913">
    <property type="entry name" value="APOPTOSIS-INDUCING FACTOR 1"/>
    <property type="match status" value="1"/>
</dbReference>
<dbReference type="SUPFAM" id="SSF51905">
    <property type="entry name" value="FAD/NAD(P)-binding domain"/>
    <property type="match status" value="2"/>
</dbReference>
<accession>A0A1G4WU38</accession>
<dbReference type="PRINTS" id="PR00469">
    <property type="entry name" value="PNDRDTASEII"/>
</dbReference>
<dbReference type="AlphaFoldDB" id="A0A1G4WU38"/>
<keyword evidence="5" id="KW-0560">Oxidoreductase</keyword>
<feature type="domain" description="FAD/NAD(P)-binding" evidence="6">
    <location>
        <begin position="9"/>
        <end position="282"/>
    </location>
</feature>
<dbReference type="RefSeq" id="WP_090362352.1">
    <property type="nucleotide sequence ID" value="NZ_FMUB01000011.1"/>
</dbReference>